<organism evidence="2 3">
    <name type="scientific">Paenibacillus harenae</name>
    <dbReference type="NCBI Taxonomy" id="306543"/>
    <lineage>
        <taxon>Bacteria</taxon>
        <taxon>Bacillati</taxon>
        <taxon>Bacillota</taxon>
        <taxon>Bacilli</taxon>
        <taxon>Bacillales</taxon>
        <taxon>Paenibacillaceae</taxon>
        <taxon>Paenibacillus</taxon>
    </lineage>
</organism>
<reference evidence="2 3" key="1">
    <citation type="submission" date="2023-07" db="EMBL/GenBank/DDBJ databases">
        <title>Sorghum-associated microbial communities from plants grown in Nebraska, USA.</title>
        <authorList>
            <person name="Schachtman D."/>
        </authorList>
    </citation>
    <scope>NUCLEOTIDE SEQUENCE [LARGE SCALE GENOMIC DNA]</scope>
    <source>
        <strain evidence="2 3">CC482</strain>
    </source>
</reference>
<feature type="domain" description="YcdB/YcdC repeated" evidence="1">
    <location>
        <begin position="6"/>
        <end position="147"/>
    </location>
</feature>
<keyword evidence="3" id="KW-1185">Reference proteome</keyword>
<evidence type="ECO:0000313" key="3">
    <source>
        <dbReference type="Proteomes" id="UP001229346"/>
    </source>
</evidence>
<dbReference type="EMBL" id="JAUSSU010000002">
    <property type="protein sequence ID" value="MDQ0111840.1"/>
    <property type="molecule type" value="Genomic_DNA"/>
</dbReference>
<dbReference type="Pfam" id="PF16244">
    <property type="entry name" value="DUF4901"/>
    <property type="match status" value="2"/>
</dbReference>
<protein>
    <recommendedName>
        <fullName evidence="1">YcdB/YcdC repeated domain-containing protein</fullName>
    </recommendedName>
</protein>
<feature type="domain" description="YcdB/YcdC repeated" evidence="1">
    <location>
        <begin position="308"/>
        <end position="428"/>
    </location>
</feature>
<dbReference type="InterPro" id="IPR032599">
    <property type="entry name" value="YcdB/YcdC_rep_domain"/>
</dbReference>
<gene>
    <name evidence="2" type="ORF">J2T15_001273</name>
</gene>
<name>A0ABT9TWU3_PAEHA</name>
<comment type="caution">
    <text evidence="2">The sequence shown here is derived from an EMBL/GenBank/DDBJ whole genome shotgun (WGS) entry which is preliminary data.</text>
</comment>
<accession>A0ABT9TWU3</accession>
<evidence type="ECO:0000259" key="1">
    <source>
        <dbReference type="Pfam" id="PF16244"/>
    </source>
</evidence>
<evidence type="ECO:0000313" key="2">
    <source>
        <dbReference type="EMBL" id="MDQ0111840.1"/>
    </source>
</evidence>
<dbReference type="Proteomes" id="UP001229346">
    <property type="component" value="Unassembled WGS sequence"/>
</dbReference>
<sequence length="518" mass="59570">MSMDHDKLREAAMAVTDIPAEYVLVMEDSIPKDDARERGYIWEHPGRPDERIEIALDLDTAALLDLRIESANQSASTRRCQLEDVKAVSDAFLAKHMLEPSRLTWVHVEEGQSNTYMTFKEEVGGVALPDTGCELTLDAELNVVRYRNCYAIGARSSPEWPKKIADAGEIKSQLIRELRMELAIVAMHPGMHEGYAADETYRLVYVPHTEGQQLDAVTGRFLYEPEHDSMPPSFPILTREGSMQPPLRYAEEDKASIESKLGMDSERNRLDRSHDDGGIITLIYRAKDEQQPDTEAEALSVDGYLERIWGEQLRNMTATYRLQFEKATGRLIDFSSYRRSIGEVQTGETMPLSRSECWRRAKRFMELVFPEYDRYLHLQEAERSENAVEPAEREFFYLPVYIGGCPVHLERVTICVSTATGEVMLFSGVSIDLLRKLERCEFRPSLAAEEAAKRYLAYYRLRLRWHLNQEQPPPVYRLIYETVAAEDELPFEGSHNRTLRYIDALNGDLIWDKVIKRK</sequence>
<proteinExistence type="predicted"/>